<dbReference type="RefSeq" id="WP_008332330.1">
    <property type="nucleotide sequence ID" value="NZ_CH902578.1"/>
</dbReference>
<dbReference type="InterPro" id="IPR025644">
    <property type="entry name" value="DUF4344"/>
</dbReference>
<proteinExistence type="predicted"/>
<comment type="caution">
    <text evidence="3">The sequence shown here is derived from an EMBL/GenBank/DDBJ whole genome shotgun (WGS) entry which is preliminary data.</text>
</comment>
<dbReference type="Pfam" id="PF14247">
    <property type="entry name" value="DUF4344"/>
    <property type="match status" value="2"/>
</dbReference>
<sequence length="372" mass="41335">MRRLLLAAVTALFVSGPGTTSEAATDDEIARAVAEVIVEEFPDLTLDVVGRALRKTWASIQFIMYHEIAHMLIHEYQLPVLGWEEDAADTLAVAMLVGNETDENYETLYAAIQDWAINRGDPATLTDAHFYDEHSFNLQRAYHATCLLVGRNGERYGPIADIMQMPDDRREKCVHISERALDGWRAVLKPHLLPRDVPRTGGAFALNYVQPEPGMTYLLGQMLMEMKFLEKVEALIAGNFDLPRDLQIATAPCGTVNAFYRRDPPAIVMCYEMVFAKFSQFTNYETGLAAREEADRTDATKPPETETGAAQSRFGGAVDQSGWSITVTSEGEWAGRDASGNELRMPSTLTTKGLDNARRCPGRGTWPNCFSD</sequence>
<organism evidence="3 4">
    <name type="scientific">Maritimibacter alkaliphilus HTCC2654</name>
    <dbReference type="NCBI Taxonomy" id="314271"/>
    <lineage>
        <taxon>Bacteria</taxon>
        <taxon>Pseudomonadati</taxon>
        <taxon>Pseudomonadota</taxon>
        <taxon>Alphaproteobacteria</taxon>
        <taxon>Rhodobacterales</taxon>
        <taxon>Roseobacteraceae</taxon>
        <taxon>Maritimibacter</taxon>
    </lineage>
</organism>
<dbReference type="HOGENOM" id="CLU_743547_0_0_5"/>
<dbReference type="EMBL" id="AAMT01000003">
    <property type="protein sequence ID" value="EAQ13994.1"/>
    <property type="molecule type" value="Genomic_DNA"/>
</dbReference>
<protein>
    <recommendedName>
        <fullName evidence="5">Metallopeptidase DUF4344</fullName>
    </recommendedName>
</protein>
<feature type="chain" id="PRO_5002660254" description="Metallopeptidase DUF4344" evidence="2">
    <location>
        <begin position="24"/>
        <end position="372"/>
    </location>
</feature>
<dbReference type="OrthoDB" id="935695at2"/>
<evidence type="ECO:0000313" key="4">
    <source>
        <dbReference type="Proteomes" id="UP000002931"/>
    </source>
</evidence>
<dbReference type="AlphaFoldDB" id="A3VCX0"/>
<name>A3VCX0_9RHOB</name>
<evidence type="ECO:0008006" key="5">
    <source>
        <dbReference type="Google" id="ProtNLM"/>
    </source>
</evidence>
<reference evidence="3 4" key="1">
    <citation type="journal article" date="2010" name="J. Bacteriol.">
        <title>Genome sequences of Pelagibaca bermudensis HTCC2601T and Maritimibacter alkaliphilus HTCC2654T, the type strains of two marine Roseobacter genera.</title>
        <authorList>
            <person name="Thrash J.C."/>
            <person name="Cho J.C."/>
            <person name="Ferriera S."/>
            <person name="Johnson J."/>
            <person name="Vergin K.L."/>
            <person name="Giovannoni S.J."/>
        </authorList>
    </citation>
    <scope>NUCLEOTIDE SEQUENCE [LARGE SCALE GENOMIC DNA]</scope>
    <source>
        <strain evidence="3 4">HTCC2654</strain>
    </source>
</reference>
<evidence type="ECO:0000256" key="2">
    <source>
        <dbReference type="SAM" id="SignalP"/>
    </source>
</evidence>
<dbReference type="STRING" id="314271.RB2654_13014"/>
<keyword evidence="2" id="KW-0732">Signal</keyword>
<feature type="compositionally biased region" description="Basic and acidic residues" evidence="1">
    <location>
        <begin position="292"/>
        <end position="304"/>
    </location>
</feature>
<feature type="signal peptide" evidence="2">
    <location>
        <begin position="1"/>
        <end position="23"/>
    </location>
</feature>
<feature type="region of interest" description="Disordered" evidence="1">
    <location>
        <begin position="292"/>
        <end position="314"/>
    </location>
</feature>
<dbReference type="Proteomes" id="UP000002931">
    <property type="component" value="Unassembled WGS sequence"/>
</dbReference>
<feature type="region of interest" description="Disordered" evidence="1">
    <location>
        <begin position="330"/>
        <end position="356"/>
    </location>
</feature>
<evidence type="ECO:0000313" key="3">
    <source>
        <dbReference type="EMBL" id="EAQ13994.1"/>
    </source>
</evidence>
<dbReference type="eggNOG" id="COG0607">
    <property type="taxonomic scope" value="Bacteria"/>
</dbReference>
<gene>
    <name evidence="3" type="ORF">RB2654_13014</name>
</gene>
<accession>A3VCX0</accession>
<keyword evidence="4" id="KW-1185">Reference proteome</keyword>
<evidence type="ECO:0000256" key="1">
    <source>
        <dbReference type="SAM" id="MobiDB-lite"/>
    </source>
</evidence>